<dbReference type="Proteomes" id="UP001498771">
    <property type="component" value="Unassembled WGS sequence"/>
</dbReference>
<keyword evidence="5" id="KW-1185">Reference proteome</keyword>
<dbReference type="RefSeq" id="XP_064767670.1">
    <property type="nucleotide sequence ID" value="XM_064912817.1"/>
</dbReference>
<dbReference type="PANTHER" id="PTHR21250">
    <property type="entry name" value="PRE-RRNA-PROCESSING PROTEIN TSR2 HOMOLOG"/>
    <property type="match status" value="1"/>
</dbReference>
<evidence type="ECO:0000256" key="1">
    <source>
        <dbReference type="ARBA" id="ARBA00006524"/>
    </source>
</evidence>
<organism evidence="4 5">
    <name type="scientific">Myxozyma melibiosi</name>
    <dbReference type="NCBI Taxonomy" id="54550"/>
    <lineage>
        <taxon>Eukaryota</taxon>
        <taxon>Fungi</taxon>
        <taxon>Dikarya</taxon>
        <taxon>Ascomycota</taxon>
        <taxon>Saccharomycotina</taxon>
        <taxon>Lipomycetes</taxon>
        <taxon>Lipomycetales</taxon>
        <taxon>Lipomycetaceae</taxon>
        <taxon>Myxozyma</taxon>
    </lineage>
</organism>
<accession>A0ABR1F462</accession>
<dbReference type="EMBL" id="JBBJBU010000007">
    <property type="protein sequence ID" value="KAK7204637.1"/>
    <property type="molecule type" value="Genomic_DNA"/>
</dbReference>
<evidence type="ECO:0000256" key="3">
    <source>
        <dbReference type="SAM" id="MobiDB-lite"/>
    </source>
</evidence>
<sequence length="150" mass="16804">MASANIAKNQLTTPTQQSRFELGVCMAVYAWEILTVAVQSGWGGPDGADKRDWMTGSIVELYESQDEVDSEDIEARLLQVMEDEFEVAVEDDSAYSVAEQIVRIFAQCKENDFSLVDNLYQKYLAKQNSRSTSAPVQVVEQAEVSDEDDY</sequence>
<evidence type="ECO:0000313" key="5">
    <source>
        <dbReference type="Proteomes" id="UP001498771"/>
    </source>
</evidence>
<dbReference type="InterPro" id="IPR019398">
    <property type="entry name" value="Pre-rRNA_process_TSR2"/>
</dbReference>
<keyword evidence="2" id="KW-0698">rRNA processing</keyword>
<evidence type="ECO:0000313" key="4">
    <source>
        <dbReference type="EMBL" id="KAK7204637.1"/>
    </source>
</evidence>
<gene>
    <name evidence="4" type="ORF">BZA70DRAFT_279658</name>
</gene>
<evidence type="ECO:0000256" key="2">
    <source>
        <dbReference type="ARBA" id="ARBA00022552"/>
    </source>
</evidence>
<proteinExistence type="inferred from homology"/>
<comment type="similarity">
    <text evidence="1">Belongs to the TSR2 family.</text>
</comment>
<feature type="region of interest" description="Disordered" evidence="3">
    <location>
        <begin position="129"/>
        <end position="150"/>
    </location>
</feature>
<comment type="caution">
    <text evidence="4">The sequence shown here is derived from an EMBL/GenBank/DDBJ whole genome shotgun (WGS) entry which is preliminary data.</text>
</comment>
<dbReference type="Pfam" id="PF10273">
    <property type="entry name" value="WGG"/>
    <property type="match status" value="1"/>
</dbReference>
<reference evidence="4 5" key="1">
    <citation type="submission" date="2024-03" db="EMBL/GenBank/DDBJ databases">
        <title>Genome-scale model development and genomic sequencing of the oleaginous clade Lipomyces.</title>
        <authorList>
            <consortium name="Lawrence Berkeley National Laboratory"/>
            <person name="Czajka J.J."/>
            <person name="Han Y."/>
            <person name="Kim J."/>
            <person name="Mondo S.J."/>
            <person name="Hofstad B.A."/>
            <person name="Robles A."/>
            <person name="Haridas S."/>
            <person name="Riley R."/>
            <person name="LaButti K."/>
            <person name="Pangilinan J."/>
            <person name="Andreopoulos W."/>
            <person name="Lipzen A."/>
            <person name="Yan J."/>
            <person name="Wang M."/>
            <person name="Ng V."/>
            <person name="Grigoriev I.V."/>
            <person name="Spatafora J.W."/>
            <person name="Magnuson J.K."/>
            <person name="Baker S.E."/>
            <person name="Pomraning K.R."/>
        </authorList>
    </citation>
    <scope>NUCLEOTIDE SEQUENCE [LARGE SCALE GENOMIC DNA]</scope>
    <source>
        <strain evidence="4 5">Phaff 52-87</strain>
    </source>
</reference>
<protein>
    <submittedName>
        <fullName evidence="4">Pre-rRNA-processing protein TSR2-domain-containing protein</fullName>
    </submittedName>
</protein>
<name>A0ABR1F462_9ASCO</name>
<dbReference type="GeneID" id="90038329"/>